<keyword evidence="5" id="KW-1185">Reference proteome</keyword>
<evidence type="ECO:0000256" key="1">
    <source>
        <dbReference type="SAM" id="Coils"/>
    </source>
</evidence>
<feature type="compositionally biased region" description="Polar residues" evidence="2">
    <location>
        <begin position="196"/>
        <end position="209"/>
    </location>
</feature>
<dbReference type="SUPFAM" id="SSF46579">
    <property type="entry name" value="Prefoldin"/>
    <property type="match status" value="1"/>
</dbReference>
<dbReference type="Pfam" id="PF12927">
    <property type="entry name" value="DUF3835"/>
    <property type="match status" value="2"/>
</dbReference>
<proteinExistence type="predicted"/>
<feature type="domain" description="DUF3835" evidence="3">
    <location>
        <begin position="471"/>
        <end position="482"/>
    </location>
</feature>
<dbReference type="InterPro" id="IPR039553">
    <property type="entry name" value="Prefoldin-like"/>
</dbReference>
<dbReference type="InterPro" id="IPR024325">
    <property type="entry name" value="DUF3835"/>
</dbReference>
<dbReference type="InterPro" id="IPR052255">
    <property type="entry name" value="RNA_pol_II_subunit5-mediator"/>
</dbReference>
<feature type="compositionally biased region" description="Basic and acidic residues" evidence="2">
    <location>
        <begin position="247"/>
        <end position="268"/>
    </location>
</feature>
<feature type="compositionally biased region" description="Pro residues" evidence="2">
    <location>
        <begin position="492"/>
        <end position="504"/>
    </location>
</feature>
<sequence>MATVSQPSMESIEQRRLQLEENVAKLSKALEHWSTWEVEYAMLKEELEKADSPSTADMIQIGHEISGSLVNEKEVQALIGKDLNTNRTANQVVDMISRRIDYVQQNRSTVEKQLEKAERQLEGVSILADPGLTNEEGLPMMDIEEELDENDEVKSSSVSQPGKVAPELMDVLRKAGVYKAEQKNNTNDPAATTPTKSQPSRSTGSPSAISSITKAAANKDNLTLQALSQTATGSSTKKKSVAFADDVDVKTFEKQRPESPTDQKKNDLRAWNLKPGSRVYELGDDEEVSATHVIPEDETMEESELRRDMLQYGLEEVGQVVGEMDLDDEEDFDDDEDDSEDSEEEDEHGRSTRSELTDAYRQQMAELEKKLNARMVENVGPRPDLHPLADVADDVRSLRIRKDSEFDESMSKPEAGPVEKAEEKRVSFADTADGVQQPAVSSPPAPTIADTIVERSTGSPQPPSAPSAPSKPAKVSRFKSARTASTQAPHVLPNPPTPEPPAIPAGPTGRTLSNTVIEHTPDTFAHRAPDEFDPNVLNREITTEYHKMRNKMIQQQGGFKETEEEANNPLMEERDGKPKKVSRFMAARLKAEGL</sequence>
<evidence type="ECO:0000313" key="4">
    <source>
        <dbReference type="EMBL" id="CAI6332234.1"/>
    </source>
</evidence>
<dbReference type="InterPro" id="IPR009053">
    <property type="entry name" value="Prefoldin"/>
</dbReference>
<dbReference type="Pfam" id="PF13758">
    <property type="entry name" value="Prefoldin_3"/>
    <property type="match status" value="1"/>
</dbReference>
<feature type="coiled-coil region" evidence="1">
    <location>
        <begin position="100"/>
        <end position="127"/>
    </location>
</feature>
<accession>A0A9W4UA25</accession>
<feature type="region of interest" description="Disordered" evidence="2">
    <location>
        <begin position="556"/>
        <end position="579"/>
    </location>
</feature>
<dbReference type="PANTHER" id="PTHR15111">
    <property type="entry name" value="RNA POLYMERASE II SUBUNIT 5-MEDIATING PROTEIN NNX3"/>
    <property type="match status" value="1"/>
</dbReference>
<evidence type="ECO:0000313" key="5">
    <source>
        <dbReference type="Proteomes" id="UP001152607"/>
    </source>
</evidence>
<feature type="region of interest" description="Disordered" evidence="2">
    <location>
        <begin position="229"/>
        <end position="270"/>
    </location>
</feature>
<protein>
    <recommendedName>
        <fullName evidence="3">DUF3835 domain-containing protein</fullName>
    </recommendedName>
</protein>
<comment type="caution">
    <text evidence="4">The sequence shown here is derived from an EMBL/GenBank/DDBJ whole genome shotgun (WGS) entry which is preliminary data.</text>
</comment>
<feature type="compositionally biased region" description="Basic and acidic residues" evidence="2">
    <location>
        <begin position="383"/>
        <end position="404"/>
    </location>
</feature>
<feature type="domain" description="DUF3835" evidence="3">
    <location>
        <begin position="512"/>
        <end position="589"/>
    </location>
</feature>
<dbReference type="PANTHER" id="PTHR15111:SF0">
    <property type="entry name" value="UNCONVENTIONAL PREFOLDIN RPB5 INTERACTOR 1"/>
    <property type="match status" value="1"/>
</dbReference>
<reference evidence="4" key="1">
    <citation type="submission" date="2023-01" db="EMBL/GenBank/DDBJ databases">
        <authorList>
            <person name="Van Ghelder C."/>
            <person name="Rancurel C."/>
        </authorList>
    </citation>
    <scope>NUCLEOTIDE SEQUENCE</scope>
    <source>
        <strain evidence="4">CNCM I-4278</strain>
    </source>
</reference>
<gene>
    <name evidence="4" type="ORF">PDIGIT_LOCUS5266</name>
</gene>
<organism evidence="4 5">
    <name type="scientific">Periconia digitata</name>
    <dbReference type="NCBI Taxonomy" id="1303443"/>
    <lineage>
        <taxon>Eukaryota</taxon>
        <taxon>Fungi</taxon>
        <taxon>Dikarya</taxon>
        <taxon>Ascomycota</taxon>
        <taxon>Pezizomycotina</taxon>
        <taxon>Dothideomycetes</taxon>
        <taxon>Pleosporomycetidae</taxon>
        <taxon>Pleosporales</taxon>
        <taxon>Massarineae</taxon>
        <taxon>Periconiaceae</taxon>
        <taxon>Periconia</taxon>
    </lineage>
</organism>
<dbReference type="EMBL" id="CAOQHR010000003">
    <property type="protein sequence ID" value="CAI6332234.1"/>
    <property type="molecule type" value="Genomic_DNA"/>
</dbReference>
<feature type="compositionally biased region" description="Low complexity" evidence="2">
    <location>
        <begin position="184"/>
        <end position="195"/>
    </location>
</feature>
<evidence type="ECO:0000259" key="3">
    <source>
        <dbReference type="Pfam" id="PF12927"/>
    </source>
</evidence>
<dbReference type="OrthoDB" id="21413at2759"/>
<feature type="compositionally biased region" description="Acidic residues" evidence="2">
    <location>
        <begin position="324"/>
        <end position="346"/>
    </location>
</feature>
<evidence type="ECO:0000256" key="2">
    <source>
        <dbReference type="SAM" id="MobiDB-lite"/>
    </source>
</evidence>
<keyword evidence="1" id="KW-0175">Coiled coil</keyword>
<feature type="compositionally biased region" description="Basic and acidic residues" evidence="2">
    <location>
        <begin position="347"/>
        <end position="358"/>
    </location>
</feature>
<feature type="region of interest" description="Disordered" evidence="2">
    <location>
        <begin position="180"/>
        <end position="209"/>
    </location>
</feature>
<dbReference type="GO" id="GO:0019212">
    <property type="term" value="F:phosphatase inhibitor activity"/>
    <property type="evidence" value="ECO:0007669"/>
    <property type="project" value="TreeGrafter"/>
</dbReference>
<dbReference type="GO" id="GO:0003682">
    <property type="term" value="F:chromatin binding"/>
    <property type="evidence" value="ECO:0007669"/>
    <property type="project" value="TreeGrafter"/>
</dbReference>
<name>A0A9W4UA25_9PLEO</name>
<dbReference type="GO" id="GO:0000122">
    <property type="term" value="P:negative regulation of transcription by RNA polymerase II"/>
    <property type="evidence" value="ECO:0007669"/>
    <property type="project" value="TreeGrafter"/>
</dbReference>
<dbReference type="GO" id="GO:0003714">
    <property type="term" value="F:transcription corepressor activity"/>
    <property type="evidence" value="ECO:0007669"/>
    <property type="project" value="TreeGrafter"/>
</dbReference>
<dbReference type="AlphaFoldDB" id="A0A9W4UA25"/>
<dbReference type="Proteomes" id="UP001152607">
    <property type="component" value="Unassembled WGS sequence"/>
</dbReference>
<dbReference type="Gene3D" id="1.10.287.370">
    <property type="match status" value="1"/>
</dbReference>
<feature type="region of interest" description="Disordered" evidence="2">
    <location>
        <begin position="318"/>
        <end position="514"/>
    </location>
</feature>
<feature type="compositionally biased region" description="Basic and acidic residues" evidence="2">
    <location>
        <begin position="417"/>
        <end position="427"/>
    </location>
</feature>